<sequence>MTLPSTRDWDREFAAIVYAEDAWLRAEFDALVGAGFGADALGAAGTAAASRPRPWTPARPRARAPIGAVPRRRHTGPRPRPPPLGLRGCGRHGP</sequence>
<protein>
    <submittedName>
        <fullName evidence="2">Uncharacterized protein</fullName>
    </submittedName>
</protein>
<gene>
    <name evidence="2" type="ORF">C1I92_02915</name>
</gene>
<evidence type="ECO:0000313" key="3">
    <source>
        <dbReference type="Proteomes" id="UP000248764"/>
    </source>
</evidence>
<comment type="caution">
    <text evidence="2">The sequence shown here is derived from an EMBL/GenBank/DDBJ whole genome shotgun (WGS) entry which is preliminary data.</text>
</comment>
<reference evidence="2 3" key="1">
    <citation type="submission" date="2018-01" db="EMBL/GenBank/DDBJ databases">
        <title>Draft genome sequence of Jiangella sp. GTF31.</title>
        <authorList>
            <person name="Sahin N."/>
            <person name="Ay H."/>
            <person name="Saygin H."/>
        </authorList>
    </citation>
    <scope>NUCLEOTIDE SEQUENCE [LARGE SCALE GENOMIC DNA]</scope>
    <source>
        <strain evidence="2 3">GTF31</strain>
    </source>
</reference>
<feature type="region of interest" description="Disordered" evidence="1">
    <location>
        <begin position="43"/>
        <end position="94"/>
    </location>
</feature>
<dbReference type="EMBL" id="POTW01000004">
    <property type="protein sequence ID" value="PZF86144.1"/>
    <property type="molecule type" value="Genomic_DNA"/>
</dbReference>
<proteinExistence type="predicted"/>
<dbReference type="Proteomes" id="UP000248764">
    <property type="component" value="Unassembled WGS sequence"/>
</dbReference>
<dbReference type="AlphaFoldDB" id="A0A2W2C094"/>
<evidence type="ECO:0000256" key="1">
    <source>
        <dbReference type="SAM" id="MobiDB-lite"/>
    </source>
</evidence>
<evidence type="ECO:0000313" key="2">
    <source>
        <dbReference type="EMBL" id="PZF86144.1"/>
    </source>
</evidence>
<organism evidence="2 3">
    <name type="scientific">Jiangella anatolica</name>
    <dbReference type="NCBI Taxonomy" id="2670374"/>
    <lineage>
        <taxon>Bacteria</taxon>
        <taxon>Bacillati</taxon>
        <taxon>Actinomycetota</taxon>
        <taxon>Actinomycetes</taxon>
        <taxon>Jiangellales</taxon>
        <taxon>Jiangellaceae</taxon>
        <taxon>Jiangella</taxon>
    </lineage>
</organism>
<keyword evidence="3" id="KW-1185">Reference proteome</keyword>
<name>A0A2W2C094_9ACTN</name>
<feature type="compositionally biased region" description="Low complexity" evidence="1">
    <location>
        <begin position="43"/>
        <end position="69"/>
    </location>
</feature>
<accession>A0A2W2C094</accession>